<dbReference type="AlphaFoldDB" id="A0A0V0GUA5"/>
<name>A0A0V0GUA5_SOLCH</name>
<feature type="non-terminal residue" evidence="1">
    <location>
        <position position="1"/>
    </location>
</feature>
<organism evidence="1">
    <name type="scientific">Solanum chacoense</name>
    <name type="common">Chaco potato</name>
    <dbReference type="NCBI Taxonomy" id="4108"/>
    <lineage>
        <taxon>Eukaryota</taxon>
        <taxon>Viridiplantae</taxon>
        <taxon>Streptophyta</taxon>
        <taxon>Embryophyta</taxon>
        <taxon>Tracheophyta</taxon>
        <taxon>Spermatophyta</taxon>
        <taxon>Magnoliopsida</taxon>
        <taxon>eudicotyledons</taxon>
        <taxon>Gunneridae</taxon>
        <taxon>Pentapetalae</taxon>
        <taxon>asterids</taxon>
        <taxon>lamiids</taxon>
        <taxon>Solanales</taxon>
        <taxon>Solanaceae</taxon>
        <taxon>Solanoideae</taxon>
        <taxon>Solaneae</taxon>
        <taxon>Solanum</taxon>
    </lineage>
</organism>
<dbReference type="EMBL" id="GEDG01030857">
    <property type="protein sequence ID" value="JAP11701.1"/>
    <property type="molecule type" value="Transcribed_RNA"/>
</dbReference>
<reference evidence="1" key="1">
    <citation type="submission" date="2015-12" db="EMBL/GenBank/DDBJ databases">
        <title>Gene expression during late stages of embryo sac development: a critical building block for successful pollen-pistil interactions.</title>
        <authorList>
            <person name="Liu Y."/>
            <person name="Joly V."/>
            <person name="Sabar M."/>
            <person name="Matton D.P."/>
        </authorList>
    </citation>
    <scope>NUCLEOTIDE SEQUENCE</scope>
</reference>
<proteinExistence type="predicted"/>
<accession>A0A0V0GUA5</accession>
<protein>
    <submittedName>
        <fullName evidence="1">Putative ovule protein</fullName>
    </submittedName>
</protein>
<evidence type="ECO:0000313" key="1">
    <source>
        <dbReference type="EMBL" id="JAP11701.1"/>
    </source>
</evidence>
<sequence length="63" mass="7285">VIKKVILRKACLPQPTFLVHLKPLQEMRNGKTKQKLNLLHCLPFSFELCYLTCQEETSNGTIK</sequence>